<dbReference type="EMBL" id="LNYU01000024">
    <property type="protein sequence ID" value="KTD63561.1"/>
    <property type="molecule type" value="Genomic_DNA"/>
</dbReference>
<feature type="compositionally biased region" description="Polar residues" evidence="1">
    <location>
        <begin position="1"/>
        <end position="14"/>
    </location>
</feature>
<reference evidence="2 3" key="1">
    <citation type="submission" date="2015-11" db="EMBL/GenBank/DDBJ databases">
        <title>Genomic analysis of 38 Legionella species identifies large and diverse effector repertoires.</title>
        <authorList>
            <person name="Burstein D."/>
            <person name="Amaro F."/>
            <person name="Zusman T."/>
            <person name="Lifshitz Z."/>
            <person name="Cohen O."/>
            <person name="Gilbert J.A."/>
            <person name="Pupko T."/>
            <person name="Shuman H.A."/>
            <person name="Segal G."/>
        </authorList>
    </citation>
    <scope>NUCLEOTIDE SEQUENCE [LARGE SCALE GENOMIC DNA]</scope>
    <source>
        <strain evidence="2 3">SC-63-C7</strain>
    </source>
</reference>
<evidence type="ECO:0000313" key="3">
    <source>
        <dbReference type="Proteomes" id="UP000054703"/>
    </source>
</evidence>
<evidence type="ECO:0000256" key="1">
    <source>
        <dbReference type="SAM" id="MobiDB-lite"/>
    </source>
</evidence>
<accession>A0A0W0Z352</accession>
<feature type="region of interest" description="Disordered" evidence="1">
    <location>
        <begin position="1"/>
        <end position="20"/>
    </location>
</feature>
<sequence>MKHYSNSPKDSFFNSDEKSKKLPLPSLEAYNILRETTALNDISSIVYNFNQLVDKDNSTLKSHHYGQVSSKSY</sequence>
<gene>
    <name evidence="2" type="ORF">Lsan_0994</name>
</gene>
<keyword evidence="3" id="KW-1185">Reference proteome</keyword>
<comment type="caution">
    <text evidence="2">The sequence shown here is derived from an EMBL/GenBank/DDBJ whole genome shotgun (WGS) entry which is preliminary data.</text>
</comment>
<dbReference type="STRING" id="45074.Lsan_0994"/>
<proteinExistence type="predicted"/>
<dbReference type="AlphaFoldDB" id="A0A0W0Z352"/>
<evidence type="ECO:0000313" key="2">
    <source>
        <dbReference type="EMBL" id="KTD63561.1"/>
    </source>
</evidence>
<dbReference type="Proteomes" id="UP000054703">
    <property type="component" value="Unassembled WGS sequence"/>
</dbReference>
<organism evidence="2 3">
    <name type="scientific">Legionella santicrucis</name>
    <dbReference type="NCBI Taxonomy" id="45074"/>
    <lineage>
        <taxon>Bacteria</taxon>
        <taxon>Pseudomonadati</taxon>
        <taxon>Pseudomonadota</taxon>
        <taxon>Gammaproteobacteria</taxon>
        <taxon>Legionellales</taxon>
        <taxon>Legionellaceae</taxon>
        <taxon>Legionella</taxon>
    </lineage>
</organism>
<protein>
    <submittedName>
        <fullName evidence="2">Uncharacterized protein</fullName>
    </submittedName>
</protein>
<name>A0A0W0Z352_9GAMM</name>